<name>K0RFW2_THAOC</name>
<reference evidence="2 3" key="1">
    <citation type="journal article" date="2012" name="Genome Biol.">
        <title>Genome and low-iron response of an oceanic diatom adapted to chronic iron limitation.</title>
        <authorList>
            <person name="Lommer M."/>
            <person name="Specht M."/>
            <person name="Roy A.S."/>
            <person name="Kraemer L."/>
            <person name="Andreson R."/>
            <person name="Gutowska M.A."/>
            <person name="Wolf J."/>
            <person name="Bergner S.V."/>
            <person name="Schilhabel M.B."/>
            <person name="Klostermeier U.C."/>
            <person name="Beiko R.G."/>
            <person name="Rosenstiel P."/>
            <person name="Hippler M."/>
            <person name="Laroche J."/>
        </authorList>
    </citation>
    <scope>NUCLEOTIDE SEQUENCE [LARGE SCALE GENOMIC DNA]</scope>
    <source>
        <strain evidence="2 3">CCMP1005</strain>
    </source>
</reference>
<keyword evidence="3" id="KW-1185">Reference proteome</keyword>
<evidence type="ECO:0000313" key="3">
    <source>
        <dbReference type="Proteomes" id="UP000266841"/>
    </source>
</evidence>
<evidence type="ECO:0000256" key="1">
    <source>
        <dbReference type="SAM" id="MobiDB-lite"/>
    </source>
</evidence>
<protein>
    <submittedName>
        <fullName evidence="2">Uncharacterized protein</fullName>
    </submittedName>
</protein>
<dbReference type="EMBL" id="AGNL01046560">
    <property type="protein sequence ID" value="EJK47851.1"/>
    <property type="molecule type" value="Genomic_DNA"/>
</dbReference>
<accession>K0RFW2</accession>
<organism evidence="2 3">
    <name type="scientific">Thalassiosira oceanica</name>
    <name type="common">Marine diatom</name>
    <dbReference type="NCBI Taxonomy" id="159749"/>
    <lineage>
        <taxon>Eukaryota</taxon>
        <taxon>Sar</taxon>
        <taxon>Stramenopiles</taxon>
        <taxon>Ochrophyta</taxon>
        <taxon>Bacillariophyta</taxon>
        <taxon>Coscinodiscophyceae</taxon>
        <taxon>Thalassiosirophycidae</taxon>
        <taxon>Thalassiosirales</taxon>
        <taxon>Thalassiosiraceae</taxon>
        <taxon>Thalassiosira</taxon>
    </lineage>
</organism>
<sequence length="165" mass="18003">MAQKKNRKIRLSVPWLPSHTISKLERRTWDVKFHVRCAIRNRSSGVGLPPEVDQGTSCSAMSASAKRGVKSCCVVLERAGLDSRRCKLVVRGGMLRQGREVGSRGRRRALSTRIQQKTCKWRSRKPRPRCAAVAAGAHGGGPGTKIDLTSGSDVMLSPPGSDVPF</sequence>
<feature type="region of interest" description="Disordered" evidence="1">
    <location>
        <begin position="133"/>
        <end position="165"/>
    </location>
</feature>
<dbReference type="AlphaFoldDB" id="K0RFW2"/>
<evidence type="ECO:0000313" key="2">
    <source>
        <dbReference type="EMBL" id="EJK47851.1"/>
    </source>
</evidence>
<proteinExistence type="predicted"/>
<comment type="caution">
    <text evidence="2">The sequence shown here is derived from an EMBL/GenBank/DDBJ whole genome shotgun (WGS) entry which is preliminary data.</text>
</comment>
<dbReference type="Proteomes" id="UP000266841">
    <property type="component" value="Unassembled WGS sequence"/>
</dbReference>
<gene>
    <name evidence="2" type="ORF">THAOC_33405</name>
</gene>